<evidence type="ECO:0000256" key="1">
    <source>
        <dbReference type="ARBA" id="ARBA00004651"/>
    </source>
</evidence>
<evidence type="ECO:0000313" key="10">
    <source>
        <dbReference type="Proteomes" id="UP000578449"/>
    </source>
</evidence>
<keyword evidence="3" id="KW-1003">Cell membrane</keyword>
<dbReference type="GO" id="GO:0005886">
    <property type="term" value="C:plasma membrane"/>
    <property type="evidence" value="ECO:0007669"/>
    <property type="project" value="UniProtKB-SubCell"/>
</dbReference>
<accession>A0A840P3X8</accession>
<comment type="caution">
    <text evidence="9">The sequence shown here is derived from an EMBL/GenBank/DDBJ whole genome shotgun (WGS) entry which is preliminary data.</text>
</comment>
<dbReference type="PANTHER" id="PTHR34582:SF2">
    <property type="entry name" value="UPF0702 TRANSMEMBRANE PROTEIN YDFR"/>
    <property type="match status" value="1"/>
</dbReference>
<reference evidence="9 10" key="1">
    <citation type="submission" date="2020-08" db="EMBL/GenBank/DDBJ databases">
        <title>Genomic Encyclopedia of Type Strains, Phase IV (KMG-IV): sequencing the most valuable type-strain genomes for metagenomic binning, comparative biology and taxonomic classification.</title>
        <authorList>
            <person name="Goeker M."/>
        </authorList>
    </citation>
    <scope>NUCLEOTIDE SEQUENCE [LARGE SCALE GENOMIC DNA]</scope>
    <source>
        <strain evidence="9 10">DSM 45615</strain>
    </source>
</reference>
<keyword evidence="5 7" id="KW-1133">Transmembrane helix</keyword>
<evidence type="ECO:0000256" key="6">
    <source>
        <dbReference type="ARBA" id="ARBA00023136"/>
    </source>
</evidence>
<dbReference type="AlphaFoldDB" id="A0A840P3X8"/>
<feature type="transmembrane region" description="Helical" evidence="7">
    <location>
        <begin position="67"/>
        <end position="85"/>
    </location>
</feature>
<dbReference type="InterPro" id="IPR007353">
    <property type="entry name" value="DUF421"/>
</dbReference>
<feature type="domain" description="YetF C-terminal" evidence="8">
    <location>
        <begin position="90"/>
        <end position="161"/>
    </location>
</feature>
<keyword evidence="10" id="KW-1185">Reference proteome</keyword>
<dbReference type="RefSeq" id="WP_185051291.1">
    <property type="nucleotide sequence ID" value="NZ_BAABIX010000007.1"/>
</dbReference>
<evidence type="ECO:0000256" key="4">
    <source>
        <dbReference type="ARBA" id="ARBA00022692"/>
    </source>
</evidence>
<evidence type="ECO:0000256" key="7">
    <source>
        <dbReference type="SAM" id="Phobius"/>
    </source>
</evidence>
<protein>
    <submittedName>
        <fullName evidence="9">Uncharacterized membrane protein YcaP (DUF421 family)</fullName>
    </submittedName>
</protein>
<name>A0A840P3X8_9ACTN</name>
<feature type="transmembrane region" description="Helical" evidence="7">
    <location>
        <begin position="16"/>
        <end position="34"/>
    </location>
</feature>
<dbReference type="Proteomes" id="UP000578449">
    <property type="component" value="Unassembled WGS sequence"/>
</dbReference>
<feature type="transmembrane region" description="Helical" evidence="7">
    <location>
        <begin position="41"/>
        <end position="61"/>
    </location>
</feature>
<keyword evidence="6 7" id="KW-0472">Membrane</keyword>
<dbReference type="Pfam" id="PF04239">
    <property type="entry name" value="DUF421"/>
    <property type="match status" value="1"/>
</dbReference>
<dbReference type="EMBL" id="JACHGN010000008">
    <property type="protein sequence ID" value="MBB5134378.1"/>
    <property type="molecule type" value="Genomic_DNA"/>
</dbReference>
<comment type="subcellular location">
    <subcellularLocation>
        <location evidence="1">Cell membrane</location>
        <topology evidence="1">Multi-pass membrane protein</topology>
    </subcellularLocation>
</comment>
<evidence type="ECO:0000256" key="2">
    <source>
        <dbReference type="ARBA" id="ARBA00006448"/>
    </source>
</evidence>
<organism evidence="9 10">
    <name type="scientific">Thermocatellispora tengchongensis</name>
    <dbReference type="NCBI Taxonomy" id="1073253"/>
    <lineage>
        <taxon>Bacteria</taxon>
        <taxon>Bacillati</taxon>
        <taxon>Actinomycetota</taxon>
        <taxon>Actinomycetes</taxon>
        <taxon>Streptosporangiales</taxon>
        <taxon>Streptosporangiaceae</taxon>
        <taxon>Thermocatellispora</taxon>
    </lineage>
</organism>
<comment type="similarity">
    <text evidence="2">Belongs to the UPF0702 family.</text>
</comment>
<gene>
    <name evidence="9" type="ORF">HNP84_004110</name>
</gene>
<proteinExistence type="inferred from homology"/>
<evidence type="ECO:0000313" key="9">
    <source>
        <dbReference type="EMBL" id="MBB5134378.1"/>
    </source>
</evidence>
<dbReference type="Gene3D" id="3.30.240.20">
    <property type="entry name" value="bsu07140 like domains"/>
    <property type="match status" value="1"/>
</dbReference>
<evidence type="ECO:0000256" key="5">
    <source>
        <dbReference type="ARBA" id="ARBA00022989"/>
    </source>
</evidence>
<evidence type="ECO:0000259" key="8">
    <source>
        <dbReference type="Pfam" id="PF04239"/>
    </source>
</evidence>
<dbReference type="PANTHER" id="PTHR34582">
    <property type="entry name" value="UPF0702 TRANSMEMBRANE PROTEIN YCAP"/>
    <property type="match status" value="1"/>
</dbReference>
<evidence type="ECO:0000256" key="3">
    <source>
        <dbReference type="ARBA" id="ARBA00022475"/>
    </source>
</evidence>
<sequence length="190" mass="20348">MWADLMVSGIPLAEKAARTVLVYLSVVALLRVVGRRDLAQLNTFDLVVMLLLSNVVQNAIIGPDNSVLGAVFGAVVLLGTNAVLARAAARWNRLGALLEGRPVTLAEDGRYDSRTLARLGLRAADLEMAIKRQGGNRVTDVRSVTLEPGGTLLVRLRPEEENASHGDVAAINARLDRIEAMLTALSSRST</sequence>
<dbReference type="InterPro" id="IPR023090">
    <property type="entry name" value="UPF0702_alpha/beta_dom_sf"/>
</dbReference>
<keyword evidence="4 7" id="KW-0812">Transmembrane</keyword>